<evidence type="ECO:0000313" key="5">
    <source>
        <dbReference type="Proteomes" id="UP000325134"/>
    </source>
</evidence>
<dbReference type="Gene3D" id="1.20.1050.10">
    <property type="match status" value="1"/>
</dbReference>
<comment type="similarity">
    <text evidence="1">Belongs to the GST superfamily.</text>
</comment>
<name>A0A1M4ZIA3_9RHOB</name>
<dbReference type="SFLD" id="SFLDS00019">
    <property type="entry name" value="Glutathione_Transferase_(cytos"/>
    <property type="match status" value="1"/>
</dbReference>
<dbReference type="InterPro" id="IPR036282">
    <property type="entry name" value="Glutathione-S-Trfase_C_sf"/>
</dbReference>
<protein>
    <submittedName>
        <fullName evidence="4">GST-like protein</fullName>
    </submittedName>
</protein>
<feature type="domain" description="GST N-terminal" evidence="2">
    <location>
        <begin position="3"/>
        <end position="86"/>
    </location>
</feature>
<dbReference type="PROSITE" id="PS50404">
    <property type="entry name" value="GST_NTER"/>
    <property type="match status" value="1"/>
</dbReference>
<evidence type="ECO:0000313" key="4">
    <source>
        <dbReference type="EMBL" id="SHF17705.1"/>
    </source>
</evidence>
<dbReference type="InterPro" id="IPR010987">
    <property type="entry name" value="Glutathione-S-Trfase_C-like"/>
</dbReference>
<dbReference type="InterPro" id="IPR004046">
    <property type="entry name" value="GST_C"/>
</dbReference>
<dbReference type="Pfam" id="PF00043">
    <property type="entry name" value="GST_C"/>
    <property type="match status" value="1"/>
</dbReference>
<dbReference type="SFLD" id="SFLDG01151">
    <property type="entry name" value="Main.2:_Nu-like"/>
    <property type="match status" value="1"/>
</dbReference>
<proteinExistence type="inferred from homology"/>
<sequence length="239" mass="27219">MSRPDIHLYTAATMNGYKPVIFLEEAGVPYDLTPIDFSKQEQKTPAFLSLNPNGKIPVIEDRAEGRAIFESGAILWHLAQKYGQFLPSDPMQQSEVMQWMLFQVGHVGPMMGQAMYFQHIAAPNGHTEPFSIRRYVDESRRLMEVMNDHLNGRDWIAAGQYTIADMMLYPWARAYVWARVQVDDLPHLNAWFDRIDARPAVQKALTIPKANPQFWDASADASTFARENAARFAGDVKKD</sequence>
<dbReference type="PROSITE" id="PS50405">
    <property type="entry name" value="GST_CTER"/>
    <property type="match status" value="1"/>
</dbReference>
<dbReference type="AlphaFoldDB" id="A0A1M4ZIA3"/>
<dbReference type="SUPFAM" id="SSF52833">
    <property type="entry name" value="Thioredoxin-like"/>
    <property type="match status" value="1"/>
</dbReference>
<dbReference type="Gene3D" id="3.40.30.10">
    <property type="entry name" value="Glutaredoxin"/>
    <property type="match status" value="1"/>
</dbReference>
<evidence type="ECO:0000259" key="3">
    <source>
        <dbReference type="PROSITE" id="PS50405"/>
    </source>
</evidence>
<dbReference type="SFLD" id="SFLDG01150">
    <property type="entry name" value="Main.1:_Beta-like"/>
    <property type="match status" value="1"/>
</dbReference>
<dbReference type="InterPro" id="IPR004045">
    <property type="entry name" value="Glutathione_S-Trfase_N"/>
</dbReference>
<dbReference type="PANTHER" id="PTHR44051">
    <property type="entry name" value="GLUTATHIONE S-TRANSFERASE-RELATED"/>
    <property type="match status" value="1"/>
</dbReference>
<dbReference type="InterPro" id="IPR036249">
    <property type="entry name" value="Thioredoxin-like_sf"/>
</dbReference>
<dbReference type="SFLD" id="SFLDG00358">
    <property type="entry name" value="Main_(cytGST)"/>
    <property type="match status" value="1"/>
</dbReference>
<dbReference type="OrthoDB" id="9803562at2"/>
<evidence type="ECO:0000259" key="2">
    <source>
        <dbReference type="PROSITE" id="PS50404"/>
    </source>
</evidence>
<reference evidence="4 5" key="1">
    <citation type="submission" date="2016-11" db="EMBL/GenBank/DDBJ databases">
        <authorList>
            <person name="Varghese N."/>
            <person name="Submissions S."/>
        </authorList>
    </citation>
    <scope>NUCLEOTIDE SEQUENCE [LARGE SCALE GENOMIC DNA]</scope>
    <source>
        <strain evidence="4 5">DSM 29341</strain>
    </source>
</reference>
<accession>A0A1M4ZIA3</accession>
<evidence type="ECO:0000256" key="1">
    <source>
        <dbReference type="RuleBase" id="RU003494"/>
    </source>
</evidence>
<dbReference type="SUPFAM" id="SSF47616">
    <property type="entry name" value="GST C-terminal domain-like"/>
    <property type="match status" value="1"/>
</dbReference>
<gene>
    <name evidence="4" type="ORF">SAMN05444279_12012</name>
</gene>
<dbReference type="CDD" id="cd03048">
    <property type="entry name" value="GST_N_Ure2p_like"/>
    <property type="match status" value="1"/>
</dbReference>
<dbReference type="Proteomes" id="UP000325134">
    <property type="component" value="Unassembled WGS sequence"/>
</dbReference>
<keyword evidence="5" id="KW-1185">Reference proteome</keyword>
<dbReference type="RefSeq" id="WP_149776622.1">
    <property type="nucleotide sequence ID" value="NZ_FQVK01000020.1"/>
</dbReference>
<dbReference type="InterPro" id="IPR040079">
    <property type="entry name" value="Glutathione_S-Trfase"/>
</dbReference>
<dbReference type="Pfam" id="PF02798">
    <property type="entry name" value="GST_N"/>
    <property type="match status" value="1"/>
</dbReference>
<feature type="domain" description="GST C-terminal" evidence="3">
    <location>
        <begin position="89"/>
        <end position="214"/>
    </location>
</feature>
<dbReference type="EMBL" id="FQVK01000020">
    <property type="protein sequence ID" value="SHF17705.1"/>
    <property type="molecule type" value="Genomic_DNA"/>
</dbReference>
<organism evidence="4 5">
    <name type="scientific">Ruegeria intermedia</name>
    <dbReference type="NCBI Taxonomy" id="996115"/>
    <lineage>
        <taxon>Bacteria</taxon>
        <taxon>Pseudomonadati</taxon>
        <taxon>Pseudomonadota</taxon>
        <taxon>Alphaproteobacteria</taxon>
        <taxon>Rhodobacterales</taxon>
        <taxon>Roseobacteraceae</taxon>
        <taxon>Ruegeria</taxon>
    </lineage>
</organism>
<dbReference type="PANTHER" id="PTHR44051:SF8">
    <property type="entry name" value="GLUTATHIONE S-TRANSFERASE GSTA"/>
    <property type="match status" value="1"/>
</dbReference>